<gene>
    <name evidence="3" type="ORF">HT99x_009360</name>
    <name evidence="2" type="ORF">HT99x_02895</name>
</gene>
<sequence length="594" mass="67439">MAVKGVASTHIDDQKALKILFDAFLPELGKTMGDFEVQVNEQMIEIMSSDLMLLLAIHQTLSTPDVARRSLKYVINEIVEFSSPKPIVGINPKIDFSRMTGLDILNRIFSDDLFRVLSKTGLTQEELSSHDNKCTKVIRIPIDDGSGFETIAKGQLEILTAAMVGGGIHGMKKAFLEGPKLGLNKAHQSSLKLEPEFEDIFKIEANPKIGQHEIVIRYGALIDLIFPPVPELRMEELPQEKQLSKKWKMSFDRRTLLSYLIDIFEEGFILQIKNNRATPICLPKDSLVKPNNLLSLILDRSTSMEEDFPELIERVKAFLQEYISSCSKGDILRVVDFGSKSQVKEFLLTDNAQEDLDNIFTHLKTLQVGGCTRLYETVRTELHELTSDQYQGYTESVIVFTDGFNDENLFDRYADLERAQKEDEAFLQEYKENMQKLHSEGANKVPSVFSMGFGTYNRTMLEQWAVQSGVHHTHLEKIEDFDDVKAHLEKLRRPRILAKFIQKEVQRLFSVYEGTLAIPDEFTLEADVPFTFNGRTFQFATTSLQPVVESTSEILDKSKTYLPALGAVGQKGSEPNQADRMSVLFEKFRNSLVI</sequence>
<dbReference type="Proteomes" id="UP000051497">
    <property type="component" value="Unassembled WGS sequence"/>
</dbReference>
<evidence type="ECO:0000259" key="1">
    <source>
        <dbReference type="PROSITE" id="PS50234"/>
    </source>
</evidence>
<dbReference type="InterPro" id="IPR002035">
    <property type="entry name" value="VWF_A"/>
</dbReference>
<dbReference type="CDD" id="cd00198">
    <property type="entry name" value="vWFA"/>
    <property type="match status" value="1"/>
</dbReference>
<dbReference type="SUPFAM" id="SSF53300">
    <property type="entry name" value="vWA-like"/>
    <property type="match status" value="1"/>
</dbReference>
<dbReference type="EMBL" id="LKAJ02000001">
    <property type="protein sequence ID" value="MCS5711645.1"/>
    <property type="molecule type" value="Genomic_DNA"/>
</dbReference>
<organism evidence="2">
    <name type="scientific">Candidatus Berkiella aquae</name>
    <dbReference type="NCBI Taxonomy" id="295108"/>
    <lineage>
        <taxon>Bacteria</taxon>
        <taxon>Pseudomonadati</taxon>
        <taxon>Pseudomonadota</taxon>
        <taxon>Gammaproteobacteria</taxon>
        <taxon>Candidatus Berkiellales</taxon>
        <taxon>Candidatus Berkiellaceae</taxon>
        <taxon>Candidatus Berkiella</taxon>
    </lineage>
</organism>
<evidence type="ECO:0000313" key="2">
    <source>
        <dbReference type="EMBL" id="KRG18905.1"/>
    </source>
</evidence>
<protein>
    <submittedName>
        <fullName evidence="3">VWA domain-containing protein</fullName>
    </submittedName>
    <submittedName>
        <fullName evidence="2">von Willebrand factor type A domain protein</fullName>
    </submittedName>
</protein>
<accession>A0A0Q9YH45</accession>
<comment type="caution">
    <text evidence="2">The sequence shown here is derived from an EMBL/GenBank/DDBJ whole genome shotgun (WGS) entry which is preliminary data.</text>
</comment>
<reference evidence="3" key="3">
    <citation type="submission" date="2021-06" db="EMBL/GenBank/DDBJ databases">
        <title>Genomic Description and Analysis of Intracellular Bacteria, Candidatus Berkiella cookevillensis and Candidatus Berkiella aquae.</title>
        <authorList>
            <person name="Kidane D.T."/>
            <person name="Mehari Y.T."/>
            <person name="Rice F.C."/>
            <person name="Arivett B.A."/>
            <person name="Farone A.L."/>
            <person name="Berk S.G."/>
            <person name="Farone M.B."/>
        </authorList>
    </citation>
    <scope>NUCLEOTIDE SEQUENCE</scope>
    <source>
        <strain evidence="3">HT99</strain>
    </source>
</reference>
<reference evidence="2" key="1">
    <citation type="submission" date="2015-09" db="EMBL/GenBank/DDBJ databases">
        <title>Draft Genome Sequences of Two Novel Amoeba-resistant Intranuclear Bacteria, Candidatus Berkiella cookevillensis and Candidatus Berkiella aquae.</title>
        <authorList>
            <person name="Mehari Y.T."/>
            <person name="Arivett B.A."/>
            <person name="Farone A.L."/>
            <person name="Gunderson J.H."/>
            <person name="Farone M.B."/>
        </authorList>
    </citation>
    <scope>NUCLEOTIDE SEQUENCE [LARGE SCALE GENOMIC DNA]</scope>
    <source>
        <strain evidence="2">HT99</strain>
    </source>
</reference>
<feature type="domain" description="VWFA" evidence="1">
    <location>
        <begin position="293"/>
        <end position="491"/>
    </location>
</feature>
<dbReference type="RefSeq" id="WP_075067485.1">
    <property type="nucleotide sequence ID" value="NZ_LKAJ02000001.1"/>
</dbReference>
<proteinExistence type="predicted"/>
<name>A0A0Q9YH45_9GAMM</name>
<evidence type="ECO:0000313" key="3">
    <source>
        <dbReference type="EMBL" id="MCS5711645.1"/>
    </source>
</evidence>
<evidence type="ECO:0000313" key="4">
    <source>
        <dbReference type="Proteomes" id="UP000051497"/>
    </source>
</evidence>
<dbReference type="STRING" id="295108.HT99x_02895"/>
<keyword evidence="4" id="KW-1185">Reference proteome</keyword>
<dbReference type="PROSITE" id="PS50234">
    <property type="entry name" value="VWFA"/>
    <property type="match status" value="1"/>
</dbReference>
<dbReference type="Pfam" id="PF13519">
    <property type="entry name" value="VWA_2"/>
    <property type="match status" value="1"/>
</dbReference>
<dbReference type="Gene3D" id="3.40.50.410">
    <property type="entry name" value="von Willebrand factor, type A domain"/>
    <property type="match status" value="1"/>
</dbReference>
<dbReference type="AlphaFoldDB" id="A0A0Q9YH45"/>
<reference evidence="3" key="2">
    <citation type="journal article" date="2016" name="Genome Announc.">
        <title>Draft Genome Sequences of Two Novel Amoeba-Resistant Intranuclear Bacteria, 'Candidatus Berkiella cookevillensis' and 'Candidatus Berkiella aquae'.</title>
        <authorList>
            <person name="Mehari Y.T."/>
            <person name="Arivett B.A."/>
            <person name="Farone A.L."/>
            <person name="Gunderson J.H."/>
            <person name="Farone M.B."/>
        </authorList>
    </citation>
    <scope>NUCLEOTIDE SEQUENCE</scope>
    <source>
        <strain evidence="3">HT99</strain>
    </source>
</reference>
<dbReference type="InterPro" id="IPR036465">
    <property type="entry name" value="vWFA_dom_sf"/>
</dbReference>
<dbReference type="EMBL" id="LKAJ01000018">
    <property type="protein sequence ID" value="KRG18905.1"/>
    <property type="molecule type" value="Genomic_DNA"/>
</dbReference>